<dbReference type="PANTHER" id="PTHR21666:SF289">
    <property type="entry name" value="L-ALA--D-GLU ENDOPEPTIDASE"/>
    <property type="match status" value="1"/>
</dbReference>
<dbReference type="Pfam" id="PF01551">
    <property type="entry name" value="Peptidase_M23"/>
    <property type="match status" value="1"/>
</dbReference>
<reference evidence="3 4" key="2">
    <citation type="journal article" date="2009" name="Nat. Biotechnol.">
        <title>Improved genome annotation for Zymomonas mobilis.</title>
        <authorList>
            <person name="Yang S."/>
            <person name="Pappas K.M."/>
            <person name="Hauser L.J."/>
            <person name="Land M.L."/>
            <person name="Chen G.L."/>
            <person name="Hurst G.B."/>
            <person name="Pan C."/>
            <person name="Kouvelis V.N."/>
            <person name="Typas M.A."/>
            <person name="Pelletier D.A."/>
            <person name="Klingeman D.M."/>
            <person name="Chang Y.J."/>
            <person name="Samatova N.F."/>
            <person name="Brown S.D."/>
        </authorList>
    </citation>
    <scope>NUCLEOTIDE SEQUENCE [LARGE SCALE GENOMIC DNA]</scope>
    <source>
        <strain evidence="4">ATCC 31821 / ZM4 / CP4</strain>
    </source>
</reference>
<dbReference type="PANTHER" id="PTHR21666">
    <property type="entry name" value="PEPTIDASE-RELATED"/>
    <property type="match status" value="1"/>
</dbReference>
<dbReference type="KEGG" id="zmo:ZMO0216"/>
<dbReference type="MEROPS" id="M23.009"/>
<dbReference type="RefSeq" id="WP_011240165.1">
    <property type="nucleotide sequence ID" value="NC_006526.2"/>
</dbReference>
<dbReference type="InterPro" id="IPR011055">
    <property type="entry name" value="Dup_hybrid_motif"/>
</dbReference>
<dbReference type="eggNOG" id="COG0739">
    <property type="taxonomic scope" value="Bacteria"/>
</dbReference>
<dbReference type="STRING" id="264203.ZMO0216"/>
<accession>Q5NR14</accession>
<protein>
    <submittedName>
        <fullName evidence="3">Peptidase M23</fullName>
    </submittedName>
</protein>
<proteinExistence type="predicted"/>
<dbReference type="CDD" id="cd12797">
    <property type="entry name" value="M23_peptidase"/>
    <property type="match status" value="1"/>
</dbReference>
<evidence type="ECO:0000259" key="2">
    <source>
        <dbReference type="Pfam" id="PF01551"/>
    </source>
</evidence>
<dbReference type="EMBL" id="AE008692">
    <property type="protein sequence ID" value="AAV88840.2"/>
    <property type="molecule type" value="Genomic_DNA"/>
</dbReference>
<evidence type="ECO:0000313" key="4">
    <source>
        <dbReference type="Proteomes" id="UP000001173"/>
    </source>
</evidence>
<sequence>MAEGATPSNGSPIYHQDSRENLPLKMMIDRLRAFTTAPAIPTSSASDWLQLKTWMLRDDWVVNLAESIGSARWWRGAFSLTGLITAALLTHPASHITFLPPESEAVAPIIKSNPQKTPLSTAIVGMDHFFPAPSQTGIMPTQSEAMPSPTAPIRYLKKENGIALSRIFEKAGLSTQEAQEIDKLISSNIPDNNIGEDTAFHFITLPPASPLQAHRLSHLNFQASFDSMVNIDREKDGFKLTKYPIPFTTRPIKFSFSVEKNIREDSRIAGIPTSLASKIEELLKKQLTNPRLFIRHQTRLDIVLNQRENSLGEKEIGDPLYIALTQSHTSDTKKPIAQLRLFKWEKDGQSYWLDDKGQAPLVSVNNFILPVAGRITSPFGYRFHPILGFGRLHKGIDISSSYGTPIKAASTGRVIFAGRKSGYGNFALIDHGQGIETAYAHMSCLHVHQGQSVSQGQVIGQIGTSGLSTGPHLHYELHYNSVPVNPDHFVQTAHYQLTGQDLTAFKKRTAEMLALADSTSKQS</sequence>
<dbReference type="AlphaFoldDB" id="Q5NR14"/>
<dbReference type="Gene3D" id="2.70.70.10">
    <property type="entry name" value="Glucose Permease (Domain IIA)"/>
    <property type="match status" value="1"/>
</dbReference>
<dbReference type="Proteomes" id="UP000001173">
    <property type="component" value="Chromosome"/>
</dbReference>
<evidence type="ECO:0000313" key="3">
    <source>
        <dbReference type="EMBL" id="AAV88840.2"/>
    </source>
</evidence>
<reference evidence="3 4" key="1">
    <citation type="journal article" date="2005" name="Nat. Biotechnol.">
        <title>The genome sequence of the ethanologenic bacterium Zymomonas mobilis ZM4.</title>
        <authorList>
            <person name="Seo J.S."/>
            <person name="Chong H."/>
            <person name="Park H.S."/>
            <person name="Yoon K.O."/>
            <person name="Jung C."/>
            <person name="Kim J.J."/>
            <person name="Hong J.H."/>
            <person name="Kim H."/>
            <person name="Kim J.H."/>
            <person name="Kil J.I."/>
            <person name="Park C.J."/>
            <person name="Oh H.M."/>
            <person name="Lee J.S."/>
            <person name="Jin S.J."/>
            <person name="Um H.W."/>
            <person name="Lee H.J."/>
            <person name="Oh S.J."/>
            <person name="Kim J.Y."/>
            <person name="Kang H.L."/>
            <person name="Lee S.Y."/>
            <person name="Lee K.J."/>
            <person name="Kang H.S."/>
        </authorList>
    </citation>
    <scope>NUCLEOTIDE SEQUENCE [LARGE SCALE GENOMIC DNA]</scope>
    <source>
        <strain evidence="4">ATCC 31821 / ZM4 / CP4</strain>
    </source>
</reference>
<dbReference type="InterPro" id="IPR050570">
    <property type="entry name" value="Cell_wall_metabolism_enzyme"/>
</dbReference>
<evidence type="ECO:0000256" key="1">
    <source>
        <dbReference type="ARBA" id="ARBA00022729"/>
    </source>
</evidence>
<dbReference type="HOGENOM" id="CLU_026846_2_1_5"/>
<dbReference type="SUPFAM" id="SSF51261">
    <property type="entry name" value="Duplicated hybrid motif"/>
    <property type="match status" value="1"/>
</dbReference>
<feature type="domain" description="M23ase beta-sheet core" evidence="2">
    <location>
        <begin position="392"/>
        <end position="486"/>
    </location>
</feature>
<dbReference type="InterPro" id="IPR016047">
    <property type="entry name" value="M23ase_b-sheet_dom"/>
</dbReference>
<keyword evidence="1" id="KW-0732">Signal</keyword>
<keyword evidence="4" id="KW-1185">Reference proteome</keyword>
<dbReference type="GO" id="GO:0004222">
    <property type="term" value="F:metalloendopeptidase activity"/>
    <property type="evidence" value="ECO:0007669"/>
    <property type="project" value="TreeGrafter"/>
</dbReference>
<name>Q5NR14_ZYMMO</name>
<organism evidence="3 4">
    <name type="scientific">Zymomonas mobilis subsp. mobilis (strain ATCC 31821 / ZM4 / CP4)</name>
    <dbReference type="NCBI Taxonomy" id="264203"/>
    <lineage>
        <taxon>Bacteria</taxon>
        <taxon>Pseudomonadati</taxon>
        <taxon>Pseudomonadota</taxon>
        <taxon>Alphaproteobacteria</taxon>
        <taxon>Sphingomonadales</taxon>
        <taxon>Zymomonadaceae</taxon>
        <taxon>Zymomonas</taxon>
    </lineage>
</organism>
<dbReference type="Gene3D" id="3.10.450.350">
    <property type="match status" value="1"/>
</dbReference>
<gene>
    <name evidence="3" type="ordered locus">ZMO0216</name>
</gene>